<evidence type="ECO:0000259" key="1">
    <source>
        <dbReference type="Pfam" id="PF00248"/>
    </source>
</evidence>
<protein>
    <submittedName>
        <fullName evidence="2">Aldo/keto reductase</fullName>
    </submittedName>
</protein>
<name>A0ABV6HH76_9SPHI</name>
<sequence>MCLDLLTPCHEQLVGEAIEPIRKDIIICTKFGFEEEKPEICLDSSPKRIRQVVENSLKSLRTDYIDLLYRPERTNGSCSGNSKRPYC</sequence>
<feature type="domain" description="NADP-dependent oxidoreductase" evidence="1">
    <location>
        <begin position="11"/>
        <end position="69"/>
    </location>
</feature>
<reference evidence="2 3" key="1">
    <citation type="submission" date="2024-09" db="EMBL/GenBank/DDBJ databases">
        <authorList>
            <person name="Sun Q."/>
            <person name="Mori K."/>
        </authorList>
    </citation>
    <scope>NUCLEOTIDE SEQUENCE [LARGE SCALE GENOMIC DNA]</scope>
    <source>
        <strain evidence="2 3">CCM 7765</strain>
    </source>
</reference>
<dbReference type="Pfam" id="PF00248">
    <property type="entry name" value="Aldo_ket_red"/>
    <property type="match status" value="1"/>
</dbReference>
<dbReference type="Gene3D" id="3.20.20.100">
    <property type="entry name" value="NADP-dependent oxidoreductase domain"/>
    <property type="match status" value="1"/>
</dbReference>
<comment type="caution">
    <text evidence="2">The sequence shown here is derived from an EMBL/GenBank/DDBJ whole genome shotgun (WGS) entry which is preliminary data.</text>
</comment>
<evidence type="ECO:0000313" key="2">
    <source>
        <dbReference type="EMBL" id="MFC0318248.1"/>
    </source>
</evidence>
<dbReference type="RefSeq" id="WP_207303762.1">
    <property type="nucleotide sequence ID" value="NZ_JBHLWO010000001.1"/>
</dbReference>
<proteinExistence type="predicted"/>
<organism evidence="2 3">
    <name type="scientific">Olivibacter oleidegradans</name>
    <dbReference type="NCBI Taxonomy" id="760123"/>
    <lineage>
        <taxon>Bacteria</taxon>
        <taxon>Pseudomonadati</taxon>
        <taxon>Bacteroidota</taxon>
        <taxon>Sphingobacteriia</taxon>
        <taxon>Sphingobacteriales</taxon>
        <taxon>Sphingobacteriaceae</taxon>
        <taxon>Olivibacter</taxon>
    </lineage>
</organism>
<dbReference type="InterPro" id="IPR036812">
    <property type="entry name" value="NAD(P)_OxRdtase_dom_sf"/>
</dbReference>
<dbReference type="Proteomes" id="UP001589774">
    <property type="component" value="Unassembled WGS sequence"/>
</dbReference>
<keyword evidence="3" id="KW-1185">Reference proteome</keyword>
<dbReference type="EMBL" id="JBHLWO010000001">
    <property type="protein sequence ID" value="MFC0318248.1"/>
    <property type="molecule type" value="Genomic_DNA"/>
</dbReference>
<gene>
    <name evidence="2" type="ORF">ACFFI0_08000</name>
</gene>
<evidence type="ECO:0000313" key="3">
    <source>
        <dbReference type="Proteomes" id="UP001589774"/>
    </source>
</evidence>
<dbReference type="SUPFAM" id="SSF51430">
    <property type="entry name" value="NAD(P)-linked oxidoreductase"/>
    <property type="match status" value="1"/>
</dbReference>
<accession>A0ABV6HH76</accession>
<dbReference type="InterPro" id="IPR023210">
    <property type="entry name" value="NADP_OxRdtase_dom"/>
</dbReference>